<feature type="non-terminal residue" evidence="3">
    <location>
        <position position="1"/>
    </location>
</feature>
<dbReference type="InterPro" id="IPR045569">
    <property type="entry name" value="Metalloprtase-TldD/E_C"/>
</dbReference>
<dbReference type="Pfam" id="PF19289">
    <property type="entry name" value="PmbA_TldD_3rd"/>
    <property type="match status" value="1"/>
</dbReference>
<evidence type="ECO:0000313" key="3">
    <source>
        <dbReference type="EMBL" id="MBO4207468.1"/>
    </source>
</evidence>
<dbReference type="EMBL" id="WVUH01000124">
    <property type="protein sequence ID" value="MBO4207468.1"/>
    <property type="molecule type" value="Genomic_DNA"/>
</dbReference>
<dbReference type="SUPFAM" id="SSF111283">
    <property type="entry name" value="Putative modulator of DNA gyrase, PmbA/TldD"/>
    <property type="match status" value="1"/>
</dbReference>
<evidence type="ECO:0000259" key="2">
    <source>
        <dbReference type="Pfam" id="PF19289"/>
    </source>
</evidence>
<dbReference type="InterPro" id="IPR036059">
    <property type="entry name" value="TldD/PmbA_sf"/>
</dbReference>
<comment type="caution">
    <text evidence="3">The sequence shown here is derived from an EMBL/GenBank/DDBJ whole genome shotgun (WGS) entry which is preliminary data.</text>
</comment>
<dbReference type="PANTHER" id="PTHR43666:SF1">
    <property type="entry name" value="CONSERVED PROTEIN"/>
    <property type="match status" value="1"/>
</dbReference>
<feature type="domain" description="Metalloprotease TldD/E C-terminal" evidence="2">
    <location>
        <begin position="41"/>
        <end position="247"/>
    </location>
</feature>
<sequence>VDGVARLAADRLADLDGATLGARAAAKARAGADPIELPPAAYPVVLEPEAVADLLQNFSNWGFNGRSYVERRSFATPGAAQFDPAVTLVDDPLAGPEWPFDTEGTPRRRLVLVEAGVTRAVTHDRRTAAVAGTESTGHAGPDSATSGPVPHHLCLLPADAVGAVDGADPADRSGDADTAALVAGMERGLLVTDLWYTRVLDPKSLVITGLTRNGVWLVEDGVVTRAVRDLRFTQSYPRALAPGAVLGTGRRAVRQPARWDTVRWSAPALHLAAWNFTGGASG</sequence>
<evidence type="ECO:0000256" key="1">
    <source>
        <dbReference type="SAM" id="MobiDB-lite"/>
    </source>
</evidence>
<name>A0ABS3VSY2_MICEH</name>
<protein>
    <submittedName>
        <fullName evidence="3">TldD/PmbA family protein</fullName>
    </submittedName>
</protein>
<accession>A0ABS3VSY2</accession>
<organism evidence="3 4">
    <name type="scientific">Micromonospora echinofusca</name>
    <dbReference type="NCBI Taxonomy" id="47858"/>
    <lineage>
        <taxon>Bacteria</taxon>
        <taxon>Bacillati</taxon>
        <taxon>Actinomycetota</taxon>
        <taxon>Actinomycetes</taxon>
        <taxon>Micromonosporales</taxon>
        <taxon>Micromonosporaceae</taxon>
        <taxon>Micromonospora</taxon>
    </lineage>
</organism>
<dbReference type="PANTHER" id="PTHR43666">
    <property type="entry name" value="TLDD PROTEIN"/>
    <property type="match status" value="1"/>
</dbReference>
<reference evidence="3 4" key="1">
    <citation type="submission" date="2019-12" db="EMBL/GenBank/DDBJ databases">
        <title>Whole genome sequencing of endophytic Actinobacterium Micromonospora sp. MPMI6T.</title>
        <authorList>
            <person name="Evv R."/>
            <person name="Podile A.R."/>
        </authorList>
    </citation>
    <scope>NUCLEOTIDE SEQUENCE [LARGE SCALE GENOMIC DNA]</scope>
    <source>
        <strain evidence="3 4">MPMI6</strain>
    </source>
</reference>
<evidence type="ECO:0000313" key="4">
    <source>
        <dbReference type="Proteomes" id="UP000823521"/>
    </source>
</evidence>
<gene>
    <name evidence="3" type="ORF">GSF22_15835</name>
</gene>
<keyword evidence="4" id="KW-1185">Reference proteome</keyword>
<proteinExistence type="predicted"/>
<feature type="region of interest" description="Disordered" evidence="1">
    <location>
        <begin position="124"/>
        <end position="149"/>
    </location>
</feature>
<dbReference type="Proteomes" id="UP000823521">
    <property type="component" value="Unassembled WGS sequence"/>
</dbReference>
<dbReference type="RefSeq" id="WP_244367495.1">
    <property type="nucleotide sequence ID" value="NZ_WVUH01000124.1"/>
</dbReference>